<organism evidence="1 2">
    <name type="scientific">Pseudofrankia asymbiotica</name>
    <dbReference type="NCBI Taxonomy" id="1834516"/>
    <lineage>
        <taxon>Bacteria</taxon>
        <taxon>Bacillati</taxon>
        <taxon>Actinomycetota</taxon>
        <taxon>Actinomycetes</taxon>
        <taxon>Frankiales</taxon>
        <taxon>Frankiaceae</taxon>
        <taxon>Pseudofrankia</taxon>
    </lineage>
</organism>
<sequence>MFSVLVDGRTVDTVDDDESVTVEIGGDDTTYRCSSCGNALSETADGHWLDECGGADCPDADPDNEGKGGGHVPAAVPLSWCNHVRVHADESQDSVTVYLRVGTKSFALAARRIPDDAESVLAGRLLLDVPHPDAPGGHGPLTPLRDGTYLIGS</sequence>
<dbReference type="OrthoDB" id="3686342at2"/>
<proteinExistence type="predicted"/>
<gene>
    <name evidence="1" type="ORF">BL253_27845</name>
</gene>
<accession>A0A1V2I3U4</accession>
<reference evidence="2" key="1">
    <citation type="submission" date="2016-10" db="EMBL/GenBank/DDBJ databases">
        <title>Frankia sp. NRRL B-16386 Genome sequencing.</title>
        <authorList>
            <person name="Ghodhbane-Gtari F."/>
            <person name="Swanson E."/>
            <person name="Gueddou A."/>
            <person name="Hezbri K."/>
            <person name="Ktari K."/>
            <person name="Nouioui I."/>
            <person name="Morris K."/>
            <person name="Simpson S."/>
            <person name="Abebe-Akele F."/>
            <person name="Thomas K."/>
            <person name="Gtari M."/>
            <person name="Tisa L.S."/>
        </authorList>
    </citation>
    <scope>NUCLEOTIDE SEQUENCE [LARGE SCALE GENOMIC DNA]</scope>
    <source>
        <strain evidence="2">NRRL B-16386</strain>
    </source>
</reference>
<dbReference type="RefSeq" id="WP_076820356.1">
    <property type="nucleotide sequence ID" value="NZ_MOMC01000062.1"/>
</dbReference>
<comment type="caution">
    <text evidence="1">The sequence shown here is derived from an EMBL/GenBank/DDBJ whole genome shotgun (WGS) entry which is preliminary data.</text>
</comment>
<name>A0A1V2I3U4_9ACTN</name>
<evidence type="ECO:0000313" key="2">
    <source>
        <dbReference type="Proteomes" id="UP000188929"/>
    </source>
</evidence>
<dbReference type="Proteomes" id="UP000188929">
    <property type="component" value="Unassembled WGS sequence"/>
</dbReference>
<dbReference type="AlphaFoldDB" id="A0A1V2I3U4"/>
<evidence type="ECO:0000313" key="1">
    <source>
        <dbReference type="EMBL" id="ONH25186.1"/>
    </source>
</evidence>
<protein>
    <submittedName>
        <fullName evidence="1">Uncharacterized protein</fullName>
    </submittedName>
</protein>
<keyword evidence="2" id="KW-1185">Reference proteome</keyword>
<dbReference type="STRING" id="1834516.BL253_27845"/>
<dbReference type="EMBL" id="MOMC01000062">
    <property type="protein sequence ID" value="ONH25186.1"/>
    <property type="molecule type" value="Genomic_DNA"/>
</dbReference>